<dbReference type="InterPro" id="IPR024079">
    <property type="entry name" value="MetalloPept_cat_dom_sf"/>
</dbReference>
<feature type="domain" description="DUF4214" evidence="1">
    <location>
        <begin position="389"/>
        <end position="460"/>
    </location>
</feature>
<dbReference type="Proteomes" id="UP000002535">
    <property type="component" value="Chromosome"/>
</dbReference>
<dbReference type="EMBL" id="CP000095">
    <property type="protein sequence ID" value="AAZ58232.1"/>
    <property type="molecule type" value="Genomic_DNA"/>
</dbReference>
<dbReference type="InterPro" id="IPR034033">
    <property type="entry name" value="Serralysin-like"/>
</dbReference>
<proteinExistence type="predicted"/>
<evidence type="ECO:0000313" key="2">
    <source>
        <dbReference type="EMBL" id="AAZ58232.1"/>
    </source>
</evidence>
<dbReference type="HOGENOM" id="CLU_703700_0_0_3"/>
<dbReference type="STRING" id="59920.PMN2A_0741"/>
<protein>
    <recommendedName>
        <fullName evidence="1">DUF4214 domain-containing protein</fullName>
    </recommendedName>
</protein>
<dbReference type="Gene3D" id="3.40.390.10">
    <property type="entry name" value="Collagenase (Catalytic Domain)"/>
    <property type="match status" value="1"/>
</dbReference>
<keyword evidence="3" id="KW-1185">Reference proteome</keyword>
<dbReference type="Gene3D" id="1.10.3130.20">
    <property type="entry name" value="Phycobilisome linker domain"/>
    <property type="match status" value="1"/>
</dbReference>
<gene>
    <name evidence="2" type="ordered locus">PMN2A_0741</name>
</gene>
<dbReference type="InterPro" id="IPR025282">
    <property type="entry name" value="DUF4214"/>
</dbReference>
<dbReference type="InterPro" id="IPR038255">
    <property type="entry name" value="PBS_linker_sf"/>
</dbReference>
<dbReference type="RefSeq" id="WP_011294829.1">
    <property type="nucleotide sequence ID" value="NC_007335.2"/>
</dbReference>
<dbReference type="CDD" id="cd04277">
    <property type="entry name" value="ZnMc_serralysin_like"/>
    <property type="match status" value="1"/>
</dbReference>
<sequence>MCFICSQSGGFETDIATVIGLAKHSKLLVNNTVSNENQSKNYLTNPQKSTSFKPIDPKYLIMGYADGRDEIAIRKEYAGSNRQIKVYLSNGGDELIDINLGESERKKYYSLKPENWQKSYVIDSLEKINEFIDIDLKLVSKKDEADYTIVISPLADNNFLSADPERGKSGNVLSVSYQSGLYTTETNLDVLDHTDFSRKMQKATFVHELGHLLGLEHPFDLIDDDVLDPYYPENFSYLRTEPLFPYEFTLMGWNGSYVDKTSYENIWFRNADIKSLEVIWDKSKVQSFSDKSYDYKFYNLGNDNYGIKDESSETIDPLTGIDLLKFNDQNLNLINDIKATFDQVTGLNTDSGKMFRLYNASFKRLPDPDGLRYWIGNFSSGKDDERAVASSFLASAEFKQRYGENVSDSTYVNTLYKNVLGRDADTGGLNYWLGQLNSGAETRYEVLLGFSESAENKGLFTEMTGFG</sequence>
<accession>Q46JU6</accession>
<dbReference type="SUPFAM" id="SSF55486">
    <property type="entry name" value="Metalloproteases ('zincins'), catalytic domain"/>
    <property type="match status" value="1"/>
</dbReference>
<reference evidence="2 3" key="1">
    <citation type="journal article" date="2007" name="PLoS Genet.">
        <title>Patterns and implications of gene gain and loss in the evolution of Prochlorococcus.</title>
        <authorList>
            <person name="Kettler G.C."/>
            <person name="Martiny A.C."/>
            <person name="Huang K."/>
            <person name="Zucker J."/>
            <person name="Coleman M.L."/>
            <person name="Rodrigue S."/>
            <person name="Chen F."/>
            <person name="Lapidus A."/>
            <person name="Ferriera S."/>
            <person name="Johnson J."/>
            <person name="Steglich C."/>
            <person name="Church G.M."/>
            <person name="Richardson P."/>
            <person name="Chisholm S.W."/>
        </authorList>
    </citation>
    <scope>NUCLEOTIDE SEQUENCE [LARGE SCALE GENOMIC DNA]</scope>
    <source>
        <strain evidence="2 3">NATL2A</strain>
    </source>
</reference>
<dbReference type="GO" id="GO:0008237">
    <property type="term" value="F:metallopeptidase activity"/>
    <property type="evidence" value="ECO:0007669"/>
    <property type="project" value="InterPro"/>
</dbReference>
<dbReference type="AlphaFoldDB" id="Q46JU6"/>
<dbReference type="OrthoDB" id="556838at2"/>
<dbReference type="Pfam" id="PF13946">
    <property type="entry name" value="DUF4214"/>
    <property type="match status" value="1"/>
</dbReference>
<organism evidence="2 3">
    <name type="scientific">Prochlorococcus marinus (strain NATL2A)</name>
    <dbReference type="NCBI Taxonomy" id="59920"/>
    <lineage>
        <taxon>Bacteria</taxon>
        <taxon>Bacillati</taxon>
        <taxon>Cyanobacteriota</taxon>
        <taxon>Cyanophyceae</taxon>
        <taxon>Synechococcales</taxon>
        <taxon>Prochlorococcaceae</taxon>
        <taxon>Prochlorococcus</taxon>
    </lineage>
</organism>
<dbReference type="KEGG" id="pmn:PMN2A_0741"/>
<evidence type="ECO:0000313" key="3">
    <source>
        <dbReference type="Proteomes" id="UP000002535"/>
    </source>
</evidence>
<name>Q46JU6_PROMT</name>
<evidence type="ECO:0000259" key="1">
    <source>
        <dbReference type="Pfam" id="PF13946"/>
    </source>
</evidence>